<feature type="region of interest" description="Disordered" evidence="1">
    <location>
        <begin position="270"/>
        <end position="301"/>
    </location>
</feature>
<organism evidence="2">
    <name type="scientific">marine metagenome</name>
    <dbReference type="NCBI Taxonomy" id="408172"/>
    <lineage>
        <taxon>unclassified sequences</taxon>
        <taxon>metagenomes</taxon>
        <taxon>ecological metagenomes</taxon>
    </lineage>
</organism>
<feature type="compositionally biased region" description="Low complexity" evidence="1">
    <location>
        <begin position="270"/>
        <end position="294"/>
    </location>
</feature>
<protein>
    <submittedName>
        <fullName evidence="2">Uncharacterized protein</fullName>
    </submittedName>
</protein>
<sequence length="301" mass="33066">RPYATTNFIITKNESSIVLPGTYTDGQLFYFYDTAEDVIKKYSSASNSLVTTTDYFARKGRGTLYFQYQHFAGNNTRIDPSVSNIMDLYILERTYDTLFRRWLRAGGSKPAPSTSDQLRITYAGKLNEVKGLSDQIIYHPVSYKILFGTRAEEEYQATFKVVKNPESNVSNSVIKTMVINTLNQFFALNNFDFGDTFYFTELATHIHNRLAPHLLTVVIVPNQTGQGFGSLFQITGTSNEIFISGATVDDVTMIDAIGANQLQASGTVVTSTTTTTSTARSTSAVSGTTTTGSGTVSGTGY</sequence>
<proteinExistence type="predicted"/>
<evidence type="ECO:0000313" key="2">
    <source>
        <dbReference type="EMBL" id="SVA95913.1"/>
    </source>
</evidence>
<reference evidence="2" key="1">
    <citation type="submission" date="2018-05" db="EMBL/GenBank/DDBJ databases">
        <authorList>
            <person name="Lanie J.A."/>
            <person name="Ng W.-L."/>
            <person name="Kazmierczak K.M."/>
            <person name="Andrzejewski T.M."/>
            <person name="Davidsen T.M."/>
            <person name="Wayne K.J."/>
            <person name="Tettelin H."/>
            <person name="Glass J.I."/>
            <person name="Rusch D."/>
            <person name="Podicherti R."/>
            <person name="Tsui H.-C.T."/>
            <person name="Winkler M.E."/>
        </authorList>
    </citation>
    <scope>NUCLEOTIDE SEQUENCE</scope>
</reference>
<dbReference type="EMBL" id="UINC01023712">
    <property type="protein sequence ID" value="SVA95913.1"/>
    <property type="molecule type" value="Genomic_DNA"/>
</dbReference>
<accession>A0A382A4N7</accession>
<evidence type="ECO:0000256" key="1">
    <source>
        <dbReference type="SAM" id="MobiDB-lite"/>
    </source>
</evidence>
<feature type="non-terminal residue" evidence="2">
    <location>
        <position position="1"/>
    </location>
</feature>
<dbReference type="AlphaFoldDB" id="A0A382A4N7"/>
<gene>
    <name evidence="2" type="ORF">METZ01_LOCUS148767</name>
</gene>
<name>A0A382A4N7_9ZZZZ</name>